<dbReference type="RefSeq" id="XP_040715047.1">
    <property type="nucleotide sequence ID" value="XM_040860475.1"/>
</dbReference>
<keyword evidence="1" id="KW-1133">Transmembrane helix</keyword>
<proteinExistence type="predicted"/>
<feature type="transmembrane region" description="Helical" evidence="1">
    <location>
        <begin position="27"/>
        <end position="45"/>
    </location>
</feature>
<name>A0A1Y2DVS4_9PEZI</name>
<organism evidence="2 3">
    <name type="scientific">Pseudomassariella vexata</name>
    <dbReference type="NCBI Taxonomy" id="1141098"/>
    <lineage>
        <taxon>Eukaryota</taxon>
        <taxon>Fungi</taxon>
        <taxon>Dikarya</taxon>
        <taxon>Ascomycota</taxon>
        <taxon>Pezizomycotina</taxon>
        <taxon>Sordariomycetes</taxon>
        <taxon>Xylariomycetidae</taxon>
        <taxon>Amphisphaeriales</taxon>
        <taxon>Pseudomassariaceae</taxon>
        <taxon>Pseudomassariella</taxon>
    </lineage>
</organism>
<keyword evidence="3" id="KW-1185">Reference proteome</keyword>
<comment type="caution">
    <text evidence="2">The sequence shown here is derived from an EMBL/GenBank/DDBJ whole genome shotgun (WGS) entry which is preliminary data.</text>
</comment>
<keyword evidence="1" id="KW-0472">Membrane</keyword>
<keyword evidence="1" id="KW-0812">Transmembrane</keyword>
<evidence type="ECO:0000256" key="1">
    <source>
        <dbReference type="SAM" id="Phobius"/>
    </source>
</evidence>
<accession>A0A1Y2DVS4</accession>
<dbReference type="InParanoid" id="A0A1Y2DVS4"/>
<gene>
    <name evidence="2" type="ORF">BCR38DRAFT_436712</name>
</gene>
<reference evidence="2 3" key="1">
    <citation type="submission" date="2016-07" db="EMBL/GenBank/DDBJ databases">
        <title>Pervasive Adenine N6-methylation of Active Genes in Fungi.</title>
        <authorList>
            <consortium name="DOE Joint Genome Institute"/>
            <person name="Mondo S.J."/>
            <person name="Dannebaum R.O."/>
            <person name="Kuo R.C."/>
            <person name="Labutti K."/>
            <person name="Haridas S."/>
            <person name="Kuo A."/>
            <person name="Salamov A."/>
            <person name="Ahrendt S.R."/>
            <person name="Lipzen A."/>
            <person name="Sullivan W."/>
            <person name="Andreopoulos W.B."/>
            <person name="Clum A."/>
            <person name="Lindquist E."/>
            <person name="Daum C."/>
            <person name="Ramamoorthy G.K."/>
            <person name="Gryganskyi A."/>
            <person name="Culley D."/>
            <person name="Magnuson J.K."/>
            <person name="James T.Y."/>
            <person name="O'Malley M.A."/>
            <person name="Stajich J.E."/>
            <person name="Spatafora J.W."/>
            <person name="Visel A."/>
            <person name="Grigoriev I.V."/>
        </authorList>
    </citation>
    <scope>NUCLEOTIDE SEQUENCE [LARGE SCALE GENOMIC DNA]</scope>
    <source>
        <strain evidence="2 3">CBS 129021</strain>
    </source>
</reference>
<evidence type="ECO:0000313" key="2">
    <source>
        <dbReference type="EMBL" id="ORY63390.1"/>
    </source>
</evidence>
<protein>
    <submittedName>
        <fullName evidence="2">Uncharacterized protein</fullName>
    </submittedName>
</protein>
<dbReference type="GeneID" id="63776687"/>
<dbReference type="Proteomes" id="UP000193689">
    <property type="component" value="Unassembled WGS sequence"/>
</dbReference>
<sequence>MLFPPSLVQHTHPIQFVIRWFHLRVKASFLFSWALSLTLPGLYFCNLQQIRKSRNLTASTGSPPGPPYADYYQLYSVLPILCCWPHSRFNDHDACSMTNTIQLMP</sequence>
<evidence type="ECO:0000313" key="3">
    <source>
        <dbReference type="Proteomes" id="UP000193689"/>
    </source>
</evidence>
<dbReference type="EMBL" id="MCFJ01000008">
    <property type="protein sequence ID" value="ORY63390.1"/>
    <property type="molecule type" value="Genomic_DNA"/>
</dbReference>
<dbReference type="AlphaFoldDB" id="A0A1Y2DVS4"/>